<evidence type="ECO:0000256" key="2">
    <source>
        <dbReference type="ARBA" id="ARBA00023180"/>
    </source>
</evidence>
<dbReference type="InterPro" id="IPR000863">
    <property type="entry name" value="Sulfotransferase_dom"/>
</dbReference>
<keyword evidence="1" id="KW-0808">Transferase</keyword>
<protein>
    <submittedName>
        <fullName evidence="4">Unannotated protein</fullName>
    </submittedName>
</protein>
<dbReference type="InterPro" id="IPR027417">
    <property type="entry name" value="P-loop_NTPase"/>
</dbReference>
<dbReference type="EMBL" id="CAEMXZ010000008">
    <property type="protein sequence ID" value="CAB4322571.1"/>
    <property type="molecule type" value="Genomic_DNA"/>
</dbReference>
<accession>A0A6J5YDW2</accession>
<dbReference type="PANTHER" id="PTHR10605:SF56">
    <property type="entry name" value="BIFUNCTIONAL HEPARAN SULFATE N-DEACETYLASE_N-SULFOTRANSFERASE"/>
    <property type="match status" value="1"/>
</dbReference>
<dbReference type="EMBL" id="CAFBNC010000003">
    <property type="protein sequence ID" value="CAB4922089.1"/>
    <property type="molecule type" value="Genomic_DNA"/>
</dbReference>
<keyword evidence="2" id="KW-0325">Glycoprotein</keyword>
<dbReference type="Gene3D" id="3.40.50.300">
    <property type="entry name" value="P-loop containing nucleotide triphosphate hydrolases"/>
    <property type="match status" value="1"/>
</dbReference>
<sequence length="303" mass="33590">MHHNGGMSVEKQSLGVNSAVTAVDDRLAVPFRPDFLIIGAQKSGTSSLASALKRHPEIYLPDAKEAQHFGKVPDEEIGGEGYRDFFSGWSGERLIGEATPEYLLIPAAARQIAKFAPGAKLIAILRNPVDRLYSSYWHSQRAGQVYPTFEAFLDGQISARGAAQPMVGANIVYGHYVNQLQRYFDLGVDPAQLLVLLFDDLVGEPAETLATVQEFLGVRPLLKKLPQDNSNQNSILPPVGRRMVVRIKKANHPLGARITRITQRPNPAPSMNRFTRMGLVEYYRPYNDALGVLLGRDLSEWNR</sequence>
<reference evidence="4" key="1">
    <citation type="submission" date="2020-05" db="EMBL/GenBank/DDBJ databases">
        <authorList>
            <person name="Chiriac C."/>
            <person name="Salcher M."/>
            <person name="Ghai R."/>
            <person name="Kavagutti S V."/>
        </authorList>
    </citation>
    <scope>NUCLEOTIDE SEQUENCE</scope>
</reference>
<evidence type="ECO:0000313" key="5">
    <source>
        <dbReference type="EMBL" id="CAB4922089.1"/>
    </source>
</evidence>
<dbReference type="Pfam" id="PF00685">
    <property type="entry name" value="Sulfotransfer_1"/>
    <property type="match status" value="1"/>
</dbReference>
<organism evidence="4">
    <name type="scientific">freshwater metagenome</name>
    <dbReference type="NCBI Taxonomy" id="449393"/>
    <lineage>
        <taxon>unclassified sequences</taxon>
        <taxon>metagenomes</taxon>
        <taxon>ecological metagenomes</taxon>
    </lineage>
</organism>
<dbReference type="AlphaFoldDB" id="A0A6J5YDW2"/>
<dbReference type="GO" id="GO:0008146">
    <property type="term" value="F:sulfotransferase activity"/>
    <property type="evidence" value="ECO:0007669"/>
    <property type="project" value="InterPro"/>
</dbReference>
<evidence type="ECO:0000313" key="4">
    <source>
        <dbReference type="EMBL" id="CAB4322571.1"/>
    </source>
</evidence>
<dbReference type="PANTHER" id="PTHR10605">
    <property type="entry name" value="HEPARAN SULFATE SULFOTRANSFERASE"/>
    <property type="match status" value="1"/>
</dbReference>
<evidence type="ECO:0000256" key="1">
    <source>
        <dbReference type="ARBA" id="ARBA00022679"/>
    </source>
</evidence>
<name>A0A6J5YDW2_9ZZZZ</name>
<feature type="domain" description="Sulfotransferase" evidence="3">
    <location>
        <begin position="33"/>
        <end position="219"/>
    </location>
</feature>
<dbReference type="SUPFAM" id="SSF52540">
    <property type="entry name" value="P-loop containing nucleoside triphosphate hydrolases"/>
    <property type="match status" value="1"/>
</dbReference>
<gene>
    <name evidence="4" type="ORF">UFOPK1392_00306</name>
    <name evidence="5" type="ORF">UFOPK3733_00133</name>
</gene>
<dbReference type="InterPro" id="IPR037359">
    <property type="entry name" value="NST/OST"/>
</dbReference>
<proteinExistence type="predicted"/>
<evidence type="ECO:0000259" key="3">
    <source>
        <dbReference type="Pfam" id="PF00685"/>
    </source>
</evidence>